<evidence type="ECO:0000259" key="13">
    <source>
        <dbReference type="Pfam" id="PF10699"/>
    </source>
</evidence>
<evidence type="ECO:0000313" key="14">
    <source>
        <dbReference type="EMBL" id="CAB3237415.1"/>
    </source>
</evidence>
<feature type="compositionally biased region" description="Basic and acidic residues" evidence="11">
    <location>
        <begin position="61"/>
        <end position="73"/>
    </location>
</feature>
<evidence type="ECO:0000256" key="11">
    <source>
        <dbReference type="SAM" id="MobiDB-lite"/>
    </source>
</evidence>
<feature type="compositionally biased region" description="Polar residues" evidence="11">
    <location>
        <begin position="39"/>
        <end position="58"/>
    </location>
</feature>
<protein>
    <recommendedName>
        <fullName evidence="13">Generative cell specific-1/HAP2 domain-containing protein</fullName>
    </recommendedName>
</protein>
<dbReference type="Proteomes" id="UP000494256">
    <property type="component" value="Unassembled WGS sequence"/>
</dbReference>
<keyword evidence="6 12" id="KW-1133">Transmembrane helix</keyword>
<dbReference type="GO" id="GO:0008289">
    <property type="term" value="F:lipid binding"/>
    <property type="evidence" value="ECO:0007669"/>
    <property type="project" value="UniProtKB-KW"/>
</dbReference>
<dbReference type="InterPro" id="IPR018928">
    <property type="entry name" value="HAP2/GCS1_dom"/>
</dbReference>
<keyword evidence="3" id="KW-1003">Cell membrane</keyword>
<accession>A0A8S0ZYY1</accession>
<dbReference type="PANTHER" id="PTHR31764">
    <property type="entry name" value="PROTEIN HAPLESS 2"/>
    <property type="match status" value="1"/>
</dbReference>
<dbReference type="EMBL" id="CADEBD010000303">
    <property type="protein sequence ID" value="CAB3237415.1"/>
    <property type="molecule type" value="Genomic_DNA"/>
</dbReference>
<reference evidence="14 15" key="1">
    <citation type="submission" date="2020-04" db="EMBL/GenBank/DDBJ databases">
        <authorList>
            <person name="Wallbank WR R."/>
            <person name="Pardo Diaz C."/>
            <person name="Kozak K."/>
            <person name="Martin S."/>
            <person name="Jiggins C."/>
            <person name="Moest M."/>
            <person name="Warren A I."/>
            <person name="Byers J.R.P. K."/>
            <person name="Montejo-Kovacevich G."/>
            <person name="Yen C E."/>
        </authorList>
    </citation>
    <scope>NUCLEOTIDE SEQUENCE [LARGE SCALE GENOMIC DNA]</scope>
</reference>
<feature type="transmembrane region" description="Helical" evidence="12">
    <location>
        <begin position="474"/>
        <end position="491"/>
    </location>
</feature>
<feature type="compositionally biased region" description="Polar residues" evidence="11">
    <location>
        <begin position="1"/>
        <end position="11"/>
    </location>
</feature>
<evidence type="ECO:0000256" key="1">
    <source>
        <dbReference type="ARBA" id="ARBA00004251"/>
    </source>
</evidence>
<dbReference type="AlphaFoldDB" id="A0A8S0ZYY1"/>
<feature type="domain" description="Generative cell specific-1/HAP2" evidence="13">
    <location>
        <begin position="280"/>
        <end position="420"/>
    </location>
</feature>
<keyword evidence="7" id="KW-0446">Lipid-binding</keyword>
<keyword evidence="5" id="KW-0732">Signal</keyword>
<dbReference type="PANTHER" id="PTHR31764:SF0">
    <property type="entry name" value="GENERATIVE CELL SPECIFIC-1_HAP2 DOMAIN-CONTAINING PROTEIN"/>
    <property type="match status" value="1"/>
</dbReference>
<feature type="region of interest" description="Disordered" evidence="11">
    <location>
        <begin position="1"/>
        <end position="73"/>
    </location>
</feature>
<organism evidence="14 15">
    <name type="scientific">Arctia plantaginis</name>
    <name type="common">Wood tiger moth</name>
    <name type="synonym">Phalaena plantaginis</name>
    <dbReference type="NCBI Taxonomy" id="874455"/>
    <lineage>
        <taxon>Eukaryota</taxon>
        <taxon>Metazoa</taxon>
        <taxon>Ecdysozoa</taxon>
        <taxon>Arthropoda</taxon>
        <taxon>Hexapoda</taxon>
        <taxon>Insecta</taxon>
        <taxon>Pterygota</taxon>
        <taxon>Neoptera</taxon>
        <taxon>Endopterygota</taxon>
        <taxon>Lepidoptera</taxon>
        <taxon>Glossata</taxon>
        <taxon>Ditrysia</taxon>
        <taxon>Noctuoidea</taxon>
        <taxon>Erebidae</taxon>
        <taxon>Arctiinae</taxon>
        <taxon>Arctia</taxon>
    </lineage>
</organism>
<evidence type="ECO:0000256" key="7">
    <source>
        <dbReference type="ARBA" id="ARBA00023121"/>
    </source>
</evidence>
<dbReference type="GO" id="GO:0007338">
    <property type="term" value="P:single fertilization"/>
    <property type="evidence" value="ECO:0007669"/>
    <property type="project" value="UniProtKB-KW"/>
</dbReference>
<keyword evidence="8 12" id="KW-0472">Membrane</keyword>
<proteinExistence type="inferred from homology"/>
<keyword evidence="9" id="KW-1015">Disulfide bond</keyword>
<dbReference type="OrthoDB" id="7278110at2759"/>
<evidence type="ECO:0000313" key="15">
    <source>
        <dbReference type="Proteomes" id="UP000494256"/>
    </source>
</evidence>
<dbReference type="GO" id="GO:0005886">
    <property type="term" value="C:plasma membrane"/>
    <property type="evidence" value="ECO:0007669"/>
    <property type="project" value="UniProtKB-SubCell"/>
</dbReference>
<feature type="transmembrane region" description="Helical" evidence="12">
    <location>
        <begin position="498"/>
        <end position="517"/>
    </location>
</feature>
<evidence type="ECO:0000256" key="12">
    <source>
        <dbReference type="SAM" id="Phobius"/>
    </source>
</evidence>
<comment type="similarity">
    <text evidence="2">Belongs to the HAP2/GCS1 family.</text>
</comment>
<keyword evidence="4 12" id="KW-0812">Transmembrane</keyword>
<feature type="region of interest" description="Disordered" evidence="11">
    <location>
        <begin position="709"/>
        <end position="732"/>
    </location>
</feature>
<evidence type="ECO:0000256" key="10">
    <source>
        <dbReference type="ARBA" id="ARBA00023279"/>
    </source>
</evidence>
<gene>
    <name evidence="14" type="ORF">APLA_LOCUS7873</name>
</gene>
<evidence type="ECO:0000256" key="2">
    <source>
        <dbReference type="ARBA" id="ARBA00010929"/>
    </source>
</evidence>
<evidence type="ECO:0000256" key="6">
    <source>
        <dbReference type="ARBA" id="ARBA00022989"/>
    </source>
</evidence>
<sequence length="732" mass="83346">MSASPHSNIKTRTADFAEDLKAEKNDEEEDVNSPDPPTVKNSQDYLASGKSNAKTKTGNFLDERGKSDLNDNDHSLNLITKDFKMHSDIRNPKGKEKRKDYSARLLYSNEKDYAVYEIGSPDLWHTVHIQLFEKLSTPDGKTVWNDLTKGEVASVGSMTPEWIGQDLNVKYRSTKWIPREDFELPSTARLCLLVPINDRHVDSYTDNSSSYSTYEDSDYIVVPQEDILRTNEDTKLTENNQDSENAVNSIEFVEQNHPRITIRASRAVLKGGEEKLSIASHGSEKYLTLNHHQPLRAQIDVEARADENQLVRIGASGRISIAVSDNTRKTRSTLNLQVGNTGLAAARFRVTARDCYPLLTDLTKSKESITAGPILIPPRHTRSLRLEIPVEMPADDAHCSVSLINDEGQSVAVRDVTIRKGDRCFCVWHCDCVCLGMDPKLMCRDMDEARQKAAGLSTRDRMRHTRSVCYQDDVPLNIFTVFTGVIFVLLAMGLCKALLGLVCSCISIWGLGMLLRAPRKLDHYYEKSLRCRNVEYDEDGWPIHPDTKTRTVHLVSMQMEFILNTIFFLCLACIVIYDVSQSIKTRYSAKKGCCLATMAQDNNVTKDVFSSHDIQELAPRWRRRRDGLRRWMTPQAQELSTELWQESLKIRTADNYEFMRPLLREKLLHDNRVRDNQSRVTHDNLDSCVDSEQDDTEYVLTQMQKSRESLARSQKKMTNLDRSSHAALPNLD</sequence>
<dbReference type="InterPro" id="IPR040326">
    <property type="entry name" value="HAP2/GCS1"/>
</dbReference>
<evidence type="ECO:0000256" key="8">
    <source>
        <dbReference type="ARBA" id="ARBA00023136"/>
    </source>
</evidence>
<evidence type="ECO:0000256" key="3">
    <source>
        <dbReference type="ARBA" id="ARBA00022475"/>
    </source>
</evidence>
<evidence type="ECO:0000256" key="9">
    <source>
        <dbReference type="ARBA" id="ARBA00023157"/>
    </source>
</evidence>
<keyword evidence="10" id="KW-0278">Fertilization</keyword>
<comment type="caution">
    <text evidence="14">The sequence shown here is derived from an EMBL/GenBank/DDBJ whole genome shotgun (WGS) entry which is preliminary data.</text>
</comment>
<feature type="transmembrane region" description="Helical" evidence="12">
    <location>
        <begin position="561"/>
        <end position="580"/>
    </location>
</feature>
<feature type="compositionally biased region" description="Basic and acidic residues" evidence="11">
    <location>
        <begin position="12"/>
        <end position="24"/>
    </location>
</feature>
<dbReference type="Pfam" id="PF10699">
    <property type="entry name" value="HAP2-GCS1"/>
    <property type="match status" value="1"/>
</dbReference>
<evidence type="ECO:0000256" key="4">
    <source>
        <dbReference type="ARBA" id="ARBA00022692"/>
    </source>
</evidence>
<evidence type="ECO:0000256" key="5">
    <source>
        <dbReference type="ARBA" id="ARBA00022729"/>
    </source>
</evidence>
<comment type="subcellular location">
    <subcellularLocation>
        <location evidence="1">Cell membrane</location>
        <topology evidence="1">Single-pass type I membrane protein</topology>
    </subcellularLocation>
</comment>
<name>A0A8S0ZYY1_ARCPL</name>